<evidence type="ECO:0000259" key="15">
    <source>
        <dbReference type="PROSITE" id="PS50261"/>
    </source>
</evidence>
<dbReference type="Pfam" id="PF00002">
    <property type="entry name" value="7tm_2"/>
    <property type="match status" value="1"/>
</dbReference>
<keyword evidence="12" id="KW-0325">Glycoprotein</keyword>
<dbReference type="PANTHER" id="PTHR12011:SF433">
    <property type="entry name" value="ADHESION G PROTEIN-COUPLED RECEPTOR E1-LIKE-RELATED"/>
    <property type="match status" value="1"/>
</dbReference>
<dbReference type="Gene3D" id="1.20.1070.10">
    <property type="entry name" value="Rhodopsin 7-helix transmembrane proteins"/>
    <property type="match status" value="1"/>
</dbReference>
<dbReference type="GO" id="GO:0004930">
    <property type="term" value="F:G protein-coupled receptor activity"/>
    <property type="evidence" value="ECO:0007669"/>
    <property type="project" value="InterPro"/>
</dbReference>
<feature type="transmembrane region" description="Helical" evidence="13">
    <location>
        <begin position="190"/>
        <end position="210"/>
    </location>
</feature>
<dbReference type="GO" id="GO:0007166">
    <property type="term" value="P:cell surface receptor signaling pathway"/>
    <property type="evidence" value="ECO:0007669"/>
    <property type="project" value="InterPro"/>
</dbReference>
<feature type="transmembrane region" description="Helical" evidence="13">
    <location>
        <begin position="302"/>
        <end position="327"/>
    </location>
</feature>
<evidence type="ECO:0000256" key="4">
    <source>
        <dbReference type="ARBA" id="ARBA00022536"/>
    </source>
</evidence>
<evidence type="ECO:0000256" key="8">
    <source>
        <dbReference type="ARBA" id="ARBA00022837"/>
    </source>
</evidence>
<sequence length="437" mass="47786">MCKSGAGISLSQCESGSHANLGWVHPNSGANLHPFFDPVLPAGKSAVAFIVYKDVEELLNNITELPKGRLNSHVVGGTVGKTGVTFSVTVNITLQHHTVGPLCVSWHTVGTRGYWNVSGCTRVGGDNLHSTCACTHFSTFSILMAIGPESFALMVVTYVGLSVSLVCLFLAIVTFLLCRSLWSVSISLHLQLSICLFAADLLFLVAVPRTDNRLACAITAGFLHYLFLACFTWMFLEGLNLFLTVRNLSVLNYTNVNRFRKRYIYPVGYGTPAIMVAISAAIHPGGYGTMHYCWLSTEKGFIWSFLGPVCVIILVNLIFFLITLWTLRDKISSLNTDITALKNTRLMTFKALAHICILGCTWGLGFLQSRGNNGVVAFIFTIINSLQGAFIFLVHCVLNRQVLGRGPRRGIHVSYVTVRAPGCLGPCGVLVATKRRW</sequence>
<keyword evidence="4" id="KW-0245">EGF-like domain</keyword>
<dbReference type="PANTHER" id="PTHR12011">
    <property type="entry name" value="ADHESION G-PROTEIN COUPLED RECEPTOR"/>
    <property type="match status" value="1"/>
</dbReference>
<reference evidence="16" key="2">
    <citation type="submission" date="2025-09" db="UniProtKB">
        <authorList>
            <consortium name="Ensembl"/>
        </authorList>
    </citation>
    <scope>IDENTIFICATION</scope>
</reference>
<organism evidence="16 17">
    <name type="scientific">Bubo bubo</name>
    <name type="common">Eurasian eagle-owl</name>
    <name type="synonym">Strix bubo</name>
    <dbReference type="NCBI Taxonomy" id="30461"/>
    <lineage>
        <taxon>Eukaryota</taxon>
        <taxon>Metazoa</taxon>
        <taxon>Chordata</taxon>
        <taxon>Craniata</taxon>
        <taxon>Vertebrata</taxon>
        <taxon>Euteleostomi</taxon>
        <taxon>Archelosauria</taxon>
        <taxon>Archosauria</taxon>
        <taxon>Dinosauria</taxon>
        <taxon>Saurischia</taxon>
        <taxon>Theropoda</taxon>
        <taxon>Coelurosauria</taxon>
        <taxon>Aves</taxon>
        <taxon>Neognathae</taxon>
        <taxon>Neoaves</taxon>
        <taxon>Telluraves</taxon>
        <taxon>Strigiformes</taxon>
        <taxon>Strigidae</taxon>
        <taxon>Bubo</taxon>
    </lineage>
</organism>
<evidence type="ECO:0000256" key="9">
    <source>
        <dbReference type="ARBA" id="ARBA00022989"/>
    </source>
</evidence>
<evidence type="ECO:0000256" key="1">
    <source>
        <dbReference type="ARBA" id="ARBA00004651"/>
    </source>
</evidence>
<evidence type="ECO:0000256" key="7">
    <source>
        <dbReference type="ARBA" id="ARBA00022737"/>
    </source>
</evidence>
<dbReference type="FunFam" id="1.20.1070.10:FF:000054">
    <property type="entry name" value="Adhesion G protein-coupled receptor E3"/>
    <property type="match status" value="1"/>
</dbReference>
<dbReference type="AlphaFoldDB" id="A0A8C0F254"/>
<evidence type="ECO:0000256" key="2">
    <source>
        <dbReference type="ARBA" id="ARBA00007343"/>
    </source>
</evidence>
<protein>
    <submittedName>
        <fullName evidence="16">Uncharacterized protein</fullName>
    </submittedName>
</protein>
<evidence type="ECO:0000256" key="6">
    <source>
        <dbReference type="ARBA" id="ARBA00022729"/>
    </source>
</evidence>
<keyword evidence="9 13" id="KW-1133">Transmembrane helix</keyword>
<dbReference type="InterPro" id="IPR000203">
    <property type="entry name" value="GPS"/>
</dbReference>
<accession>A0A8C0F254</accession>
<dbReference type="InterPro" id="IPR000832">
    <property type="entry name" value="GPCR_2_secretin-like"/>
</dbReference>
<evidence type="ECO:0000256" key="5">
    <source>
        <dbReference type="ARBA" id="ARBA00022692"/>
    </source>
</evidence>
<reference evidence="16" key="1">
    <citation type="submission" date="2025-08" db="UniProtKB">
        <authorList>
            <consortium name="Ensembl"/>
        </authorList>
    </citation>
    <scope>IDENTIFICATION</scope>
</reference>
<keyword evidence="5 13" id="KW-0812">Transmembrane</keyword>
<keyword evidence="7" id="KW-0677">Repeat</keyword>
<dbReference type="PROSITE" id="PS00650">
    <property type="entry name" value="G_PROTEIN_RECEP_F2_2"/>
    <property type="match status" value="1"/>
</dbReference>
<dbReference type="GO" id="GO:0007189">
    <property type="term" value="P:adenylate cyclase-activating G protein-coupled receptor signaling pathway"/>
    <property type="evidence" value="ECO:0007669"/>
    <property type="project" value="TreeGrafter"/>
</dbReference>
<keyword evidence="11" id="KW-1015">Disulfide bond</keyword>
<evidence type="ECO:0000256" key="10">
    <source>
        <dbReference type="ARBA" id="ARBA00023136"/>
    </source>
</evidence>
<dbReference type="Gene3D" id="2.60.220.50">
    <property type="match status" value="1"/>
</dbReference>
<feature type="transmembrane region" description="Helical" evidence="13">
    <location>
        <begin position="348"/>
        <end position="369"/>
    </location>
</feature>
<keyword evidence="17" id="KW-1185">Reference proteome</keyword>
<feature type="transmembrane region" description="Helical" evidence="13">
    <location>
        <begin position="222"/>
        <end position="243"/>
    </location>
</feature>
<dbReference type="InterPro" id="IPR057244">
    <property type="entry name" value="GAIN_B"/>
</dbReference>
<dbReference type="Proteomes" id="UP000694567">
    <property type="component" value="Unplaced"/>
</dbReference>
<evidence type="ECO:0000256" key="12">
    <source>
        <dbReference type="ARBA" id="ARBA00023180"/>
    </source>
</evidence>
<dbReference type="Pfam" id="PF01825">
    <property type="entry name" value="GPS"/>
    <property type="match status" value="1"/>
</dbReference>
<keyword evidence="8" id="KW-0106">Calcium</keyword>
<evidence type="ECO:0000259" key="14">
    <source>
        <dbReference type="PROSITE" id="PS50221"/>
    </source>
</evidence>
<dbReference type="InterPro" id="IPR017983">
    <property type="entry name" value="GPCR_2_secretin-like_CS"/>
</dbReference>
<dbReference type="Ensembl" id="ENSBOBT00000013165.1">
    <property type="protein sequence ID" value="ENSBOBP00000012857.1"/>
    <property type="gene ID" value="ENSBOBG00000008157.1"/>
</dbReference>
<evidence type="ECO:0000256" key="11">
    <source>
        <dbReference type="ARBA" id="ARBA00023157"/>
    </source>
</evidence>
<keyword evidence="3" id="KW-1003">Cell membrane</keyword>
<proteinExistence type="inferred from homology"/>
<evidence type="ECO:0000256" key="13">
    <source>
        <dbReference type="SAM" id="Phobius"/>
    </source>
</evidence>
<evidence type="ECO:0000313" key="16">
    <source>
        <dbReference type="Ensembl" id="ENSBOBP00000012857.1"/>
    </source>
</evidence>
<keyword evidence="6" id="KW-0732">Signal</keyword>
<dbReference type="PROSITE" id="PS50221">
    <property type="entry name" value="GAIN_B"/>
    <property type="match status" value="1"/>
</dbReference>
<feature type="domain" description="GAIN-B" evidence="14">
    <location>
        <begin position="1"/>
        <end position="150"/>
    </location>
</feature>
<feature type="transmembrane region" description="Helical" evidence="13">
    <location>
        <begin position="151"/>
        <end position="178"/>
    </location>
</feature>
<name>A0A8C0F254_BUBBB</name>
<feature type="transmembrane region" description="Helical" evidence="13">
    <location>
        <begin position="375"/>
        <end position="398"/>
    </location>
</feature>
<dbReference type="PRINTS" id="PR01128">
    <property type="entry name" value="EMR1HORMONER"/>
</dbReference>
<dbReference type="GO" id="GO:0005886">
    <property type="term" value="C:plasma membrane"/>
    <property type="evidence" value="ECO:0007669"/>
    <property type="project" value="UniProtKB-SubCell"/>
</dbReference>
<keyword evidence="10 13" id="KW-0472">Membrane</keyword>
<dbReference type="InterPro" id="IPR046338">
    <property type="entry name" value="GAIN_dom_sf"/>
</dbReference>
<evidence type="ECO:0000256" key="3">
    <source>
        <dbReference type="ARBA" id="ARBA00022475"/>
    </source>
</evidence>
<dbReference type="PRINTS" id="PR00249">
    <property type="entry name" value="GPCRSECRETIN"/>
</dbReference>
<dbReference type="PROSITE" id="PS50261">
    <property type="entry name" value="G_PROTEIN_RECEP_F2_4"/>
    <property type="match status" value="1"/>
</dbReference>
<feature type="transmembrane region" description="Helical" evidence="13">
    <location>
        <begin position="263"/>
        <end position="282"/>
    </location>
</feature>
<dbReference type="InterPro" id="IPR017981">
    <property type="entry name" value="GPCR_2-like_7TM"/>
</dbReference>
<feature type="domain" description="G-protein coupled receptors family 2 profile 2" evidence="15">
    <location>
        <begin position="153"/>
        <end position="399"/>
    </location>
</feature>
<evidence type="ECO:0000313" key="17">
    <source>
        <dbReference type="Proteomes" id="UP000694567"/>
    </source>
</evidence>
<comment type="subcellular location">
    <subcellularLocation>
        <location evidence="1">Cell membrane</location>
        <topology evidence="1">Multi-pass membrane protein</topology>
    </subcellularLocation>
</comment>
<dbReference type="SMART" id="SM00303">
    <property type="entry name" value="GPS"/>
    <property type="match status" value="1"/>
</dbReference>
<dbReference type="InterPro" id="IPR001740">
    <property type="entry name" value="GPCR_2_EMR1-like_rcpt"/>
</dbReference>
<comment type="similarity">
    <text evidence="2">Belongs to the G-protein coupled receptor 2 family. Adhesion G-protein coupled receptor (ADGR) subfamily.</text>
</comment>